<dbReference type="OrthoDB" id="5293418at2"/>
<feature type="region of interest" description="Disordered" evidence="1">
    <location>
        <begin position="438"/>
        <end position="459"/>
    </location>
</feature>
<dbReference type="InterPro" id="IPR025738">
    <property type="entry name" value="BatD"/>
</dbReference>
<accession>A0A380MZ74</accession>
<evidence type="ECO:0000313" key="3">
    <source>
        <dbReference type="EMBL" id="SUO96981.1"/>
    </source>
</evidence>
<dbReference type="PANTHER" id="PTHR40940">
    <property type="entry name" value="PROTEIN BATD-RELATED"/>
    <property type="match status" value="1"/>
</dbReference>
<proteinExistence type="predicted"/>
<keyword evidence="4" id="KW-1185">Reference proteome</keyword>
<keyword evidence="2" id="KW-0472">Membrane</keyword>
<protein>
    <recommendedName>
        <fullName evidence="5">Protein BatD</fullName>
    </recommendedName>
</protein>
<dbReference type="PANTHER" id="PTHR40940:SF1">
    <property type="entry name" value="PROTEIN BATD"/>
    <property type="match status" value="1"/>
</dbReference>
<keyword evidence="2" id="KW-1133">Transmembrane helix</keyword>
<dbReference type="AlphaFoldDB" id="A0A380MZ74"/>
<keyword evidence="2" id="KW-0812">Transmembrane</keyword>
<sequence>MRYLQTYHHYRLLGAAILAVVLSPTVWADNVQARLNQNEIYQNQPVILTIETDGQASQPDLSALRQDFAIQSTSSSQSIQMINGHTSRQMRWQIVLLPKRSGDLTVAPLQVGQEKTPELRVHVKAGQASVPSQFRAGGKSLSFDSKSLNAVDENAEVSISAQLSDPKKTFYPFESIRLTVRIESNQTLYNAGIIPPSGDFSITPDGEDRQSDIRKGKALIHVYERDYIIKAQKSGELTIAPFELQGQIITGNSRRWGAPDFSDFDAFFQQSMGGGIPDLFTQAGEPFKVQTKPIKLDIAKNPAGDSWFLPAKNVQLQSVWLNEQNQVMADKPTLTVGEGARRVVILQALGADKEQLPSLSFDDIDGAKIYVDSDETSQQNTPQDTMAVRQVVLSVVPTQGGKLTLPEVKVDWFNTEKNAKAVASLPAETLTVIGGAVQNNAANPSPTPSTPAPQTEPTQAALTTSSVIAWYQNPWILGGTGTGILLLLMLVYLFVRQGKKVTEAYQQSQEQTAPATKSSVDVFKQQQQKIEHYRAENNDKALYQALLQLKTLVEKHANDWPAEKTHTVKIALQTAMQPLEIALFYQEYSAGIDDAKLDNALKTLWQILQQTNRGTQKRLPPLYK</sequence>
<evidence type="ECO:0000256" key="1">
    <source>
        <dbReference type="SAM" id="MobiDB-lite"/>
    </source>
</evidence>
<dbReference type="RefSeq" id="WP_072575785.1">
    <property type="nucleotide sequence ID" value="NZ_LWHB01000025.1"/>
</dbReference>
<gene>
    <name evidence="3" type="ORF">NCTC13337_02111</name>
</gene>
<evidence type="ECO:0008006" key="5">
    <source>
        <dbReference type="Google" id="ProtNLM"/>
    </source>
</evidence>
<evidence type="ECO:0000256" key="2">
    <source>
        <dbReference type="SAM" id="Phobius"/>
    </source>
</evidence>
<name>A0A380MZ74_9GAMM</name>
<dbReference type="EMBL" id="UHIC01000001">
    <property type="protein sequence ID" value="SUO96981.1"/>
    <property type="molecule type" value="Genomic_DNA"/>
</dbReference>
<reference evidence="3 4" key="1">
    <citation type="submission" date="2018-06" db="EMBL/GenBank/DDBJ databases">
        <authorList>
            <consortium name="Pathogen Informatics"/>
            <person name="Doyle S."/>
        </authorList>
    </citation>
    <scope>NUCLEOTIDE SEQUENCE [LARGE SCALE GENOMIC DNA]</scope>
    <source>
        <strain evidence="3 4">NCTC13337</strain>
    </source>
</reference>
<evidence type="ECO:0000313" key="4">
    <source>
        <dbReference type="Proteomes" id="UP000254601"/>
    </source>
</evidence>
<organism evidence="3 4">
    <name type="scientific">Suttonella ornithocola</name>
    <dbReference type="NCBI Taxonomy" id="279832"/>
    <lineage>
        <taxon>Bacteria</taxon>
        <taxon>Pseudomonadati</taxon>
        <taxon>Pseudomonadota</taxon>
        <taxon>Gammaproteobacteria</taxon>
        <taxon>Cardiobacteriales</taxon>
        <taxon>Cardiobacteriaceae</taxon>
        <taxon>Suttonella</taxon>
    </lineage>
</organism>
<dbReference type="Proteomes" id="UP000254601">
    <property type="component" value="Unassembled WGS sequence"/>
</dbReference>
<feature type="transmembrane region" description="Helical" evidence="2">
    <location>
        <begin position="475"/>
        <end position="495"/>
    </location>
</feature>
<dbReference type="Pfam" id="PF13584">
    <property type="entry name" value="BatD"/>
    <property type="match status" value="1"/>
</dbReference>